<evidence type="ECO:0000256" key="9">
    <source>
        <dbReference type="ARBA" id="ARBA00023010"/>
    </source>
</evidence>
<keyword evidence="8 13" id="KW-1133">Transmembrane helix</keyword>
<keyword evidence="4" id="KW-0813">Transport</keyword>
<evidence type="ECO:0000313" key="14">
    <source>
        <dbReference type="EMBL" id="CAA2616103.1"/>
    </source>
</evidence>
<evidence type="ECO:0000256" key="6">
    <source>
        <dbReference type="ARBA" id="ARBA00022816"/>
    </source>
</evidence>
<feature type="transmembrane region" description="Helical" evidence="13">
    <location>
        <begin position="118"/>
        <end position="136"/>
    </location>
</feature>
<dbReference type="Proteomes" id="UP001189122">
    <property type="component" value="Unassembled WGS sequence"/>
</dbReference>
<dbReference type="Pfam" id="PF09531">
    <property type="entry name" value="Ndc1_Nup"/>
    <property type="match status" value="2"/>
</dbReference>
<evidence type="ECO:0000313" key="15">
    <source>
        <dbReference type="Proteomes" id="UP001189122"/>
    </source>
</evidence>
<dbReference type="EMBL" id="LR743589">
    <property type="protein sequence ID" value="CAA2616103.1"/>
    <property type="molecule type" value="Genomic_DNA"/>
</dbReference>
<keyword evidence="15" id="KW-1185">Reference proteome</keyword>
<comment type="similarity">
    <text evidence="3">Belongs to the NDC1 family.</text>
</comment>
<gene>
    <name evidence="14" type="ORF">SI7747_02002336</name>
</gene>
<keyword evidence="12" id="KW-0539">Nucleus</keyword>
<sequence>MRPSFSSVPDVVKNRWLGFLIWQHITATSVYLLVSPFLGSSSTSFLASLLPFLIFHLSLLLFSFSLFLTSSPYPEPSASHTELLGGLSRSFIKSLVGGFQGPSFHAEFRRRVGRTMRSLALVVICAASGLLSAVAVCGDLEGFYCSALVYVGLRGLIFGLVYGSYYVYKKRWALQFPIVQRPLFFSFKIGLFSALKQAVKLSVSALICSTLLSLFWSDHFKGGNTVGQLVIQQIRFLFGISTVSFCWEISRHLLEVLHTRRCLFAPAPGSASAESNPCEALLEALEQSSPGSLFQYLAYLDLCLVSESDFELWRRAALFEESGETYRRVISLCLRPLEQFTLGLTEAFEGLYSEKSIFSLQLRGPLDSPRDQGSHEAFDKLQLFSWCVRTIAALTARSHKEDRFGVAQLTGCNSAAVSTLLSCLLAVEFSMGKKPSPPSSHLIGPASIKWATTVQAGSRDVTATVSSKRRSGVVYARAFAMADILRTGIYQIVSAFEDDMVANAKASVLQKNWIPEGKPLYGTREVLAQKLPFSRTTEQFKDPIHHLCGLWWHPIFIQRMRLNAPTSPFPAAGEEDFCGSRSGIRHQGSFEFQPHHGGGHQKIRYFFLFSLGLQFFSSV</sequence>
<feature type="transmembrane region" description="Helical" evidence="13">
    <location>
        <begin position="189"/>
        <end position="216"/>
    </location>
</feature>
<accession>A0A7I8IDF2</accession>
<dbReference type="GO" id="GO:0015031">
    <property type="term" value="P:protein transport"/>
    <property type="evidence" value="ECO:0007669"/>
    <property type="project" value="UniProtKB-KW"/>
</dbReference>
<feature type="transmembrane region" description="Helical" evidence="13">
    <location>
        <begin position="45"/>
        <end position="68"/>
    </location>
</feature>
<organism evidence="14">
    <name type="scientific">Spirodela intermedia</name>
    <name type="common">Intermediate duckweed</name>
    <dbReference type="NCBI Taxonomy" id="51605"/>
    <lineage>
        <taxon>Eukaryota</taxon>
        <taxon>Viridiplantae</taxon>
        <taxon>Streptophyta</taxon>
        <taxon>Embryophyta</taxon>
        <taxon>Tracheophyta</taxon>
        <taxon>Spermatophyta</taxon>
        <taxon>Magnoliopsida</taxon>
        <taxon>Liliopsida</taxon>
        <taxon>Araceae</taxon>
        <taxon>Lemnoideae</taxon>
        <taxon>Spirodela</taxon>
    </lineage>
</organism>
<dbReference type="PANTHER" id="PTHR13269:SF6">
    <property type="entry name" value="NUCLEOPORIN NDC1"/>
    <property type="match status" value="1"/>
</dbReference>
<proteinExistence type="inferred from homology"/>
<reference evidence="14 15" key="1">
    <citation type="submission" date="2019-12" db="EMBL/GenBank/DDBJ databases">
        <authorList>
            <person name="Scholz U."/>
            <person name="Mascher M."/>
            <person name="Fiebig A."/>
        </authorList>
    </citation>
    <scope>NUCLEOTIDE SEQUENCE</scope>
</reference>
<evidence type="ECO:0000256" key="13">
    <source>
        <dbReference type="SAM" id="Phobius"/>
    </source>
</evidence>
<dbReference type="GO" id="GO:0030674">
    <property type="term" value="F:protein-macromolecule adaptor activity"/>
    <property type="evidence" value="ECO:0007669"/>
    <property type="project" value="TreeGrafter"/>
</dbReference>
<evidence type="ECO:0000256" key="7">
    <source>
        <dbReference type="ARBA" id="ARBA00022927"/>
    </source>
</evidence>
<evidence type="ECO:0000256" key="8">
    <source>
        <dbReference type="ARBA" id="ARBA00022989"/>
    </source>
</evidence>
<evidence type="ECO:0000256" key="10">
    <source>
        <dbReference type="ARBA" id="ARBA00023132"/>
    </source>
</evidence>
<evidence type="ECO:0000256" key="1">
    <source>
        <dbReference type="ARBA" id="ARBA00004232"/>
    </source>
</evidence>
<dbReference type="GO" id="GO:0031965">
    <property type="term" value="C:nuclear membrane"/>
    <property type="evidence" value="ECO:0007669"/>
    <property type="project" value="UniProtKB-SubCell"/>
</dbReference>
<evidence type="ECO:0000256" key="11">
    <source>
        <dbReference type="ARBA" id="ARBA00023136"/>
    </source>
</evidence>
<dbReference type="GO" id="GO:0051028">
    <property type="term" value="P:mRNA transport"/>
    <property type="evidence" value="ECO:0007669"/>
    <property type="project" value="UniProtKB-KW"/>
</dbReference>
<evidence type="ECO:0000256" key="2">
    <source>
        <dbReference type="ARBA" id="ARBA00004567"/>
    </source>
</evidence>
<dbReference type="AlphaFoldDB" id="A0A7I8IDF2"/>
<dbReference type="GO" id="GO:0006999">
    <property type="term" value="P:nuclear pore organization"/>
    <property type="evidence" value="ECO:0007669"/>
    <property type="project" value="TreeGrafter"/>
</dbReference>
<keyword evidence="6" id="KW-0509">mRNA transport</keyword>
<evidence type="ECO:0000256" key="5">
    <source>
        <dbReference type="ARBA" id="ARBA00022692"/>
    </source>
</evidence>
<comment type="subcellular location">
    <subcellularLocation>
        <location evidence="1">Nucleus membrane</location>
        <topology evidence="1">Multi-pass membrane protein</topology>
    </subcellularLocation>
    <subcellularLocation>
        <location evidence="2">Nucleus</location>
        <location evidence="2">Nuclear pore complex</location>
    </subcellularLocation>
</comment>
<keyword evidence="9" id="KW-0811">Translocation</keyword>
<name>A0A7I8IDF2_SPIIN</name>
<evidence type="ECO:0000256" key="12">
    <source>
        <dbReference type="ARBA" id="ARBA00023242"/>
    </source>
</evidence>
<keyword evidence="10" id="KW-0906">Nuclear pore complex</keyword>
<feature type="transmembrane region" description="Helical" evidence="13">
    <location>
        <begin position="148"/>
        <end position="168"/>
    </location>
</feature>
<keyword evidence="11 13" id="KW-0472">Membrane</keyword>
<dbReference type="EMBL" id="CACRZD030000002">
    <property type="protein sequence ID" value="CAA6655796.1"/>
    <property type="molecule type" value="Genomic_DNA"/>
</dbReference>
<evidence type="ECO:0000256" key="3">
    <source>
        <dbReference type="ARBA" id="ARBA00005760"/>
    </source>
</evidence>
<keyword evidence="5 13" id="KW-0812">Transmembrane</keyword>
<feature type="transmembrane region" description="Helical" evidence="13">
    <location>
        <begin position="20"/>
        <end position="39"/>
    </location>
</feature>
<keyword evidence="7" id="KW-0653">Protein transport</keyword>
<dbReference type="PANTHER" id="PTHR13269">
    <property type="entry name" value="NUCLEOPORIN NDC1"/>
    <property type="match status" value="1"/>
</dbReference>
<evidence type="ECO:0000256" key="4">
    <source>
        <dbReference type="ARBA" id="ARBA00022448"/>
    </source>
</evidence>
<dbReference type="GO" id="GO:0070762">
    <property type="term" value="C:nuclear pore transmembrane ring"/>
    <property type="evidence" value="ECO:0007669"/>
    <property type="project" value="TreeGrafter"/>
</dbReference>
<dbReference type="InterPro" id="IPR019049">
    <property type="entry name" value="Nucleoporin_prot_Ndc1/Nup"/>
</dbReference>
<protein>
    <submittedName>
        <fullName evidence="14">Uncharacterized protein</fullName>
    </submittedName>
</protein>